<evidence type="ECO:0000256" key="5">
    <source>
        <dbReference type="PROSITE-ProRule" id="PRU01248"/>
    </source>
</evidence>
<dbReference type="PROSITE" id="PS51898">
    <property type="entry name" value="TYR_RECOMBINASE"/>
    <property type="match status" value="1"/>
</dbReference>
<dbReference type="InterPro" id="IPR044068">
    <property type="entry name" value="CB"/>
</dbReference>
<organism evidence="8 9">
    <name type="scientific">Candidatus Magasanikbacteria bacterium CG1_02_32_51</name>
    <dbReference type="NCBI Taxonomy" id="1805238"/>
    <lineage>
        <taxon>Bacteria</taxon>
        <taxon>Candidatus Magasanikiibacteriota</taxon>
    </lineage>
</organism>
<protein>
    <recommendedName>
        <fullName evidence="10">Tyr recombinase domain-containing protein</fullName>
    </recommendedName>
</protein>
<comment type="similarity">
    <text evidence="1">Belongs to the 'phage' integrase family.</text>
</comment>
<dbReference type="GO" id="GO:0006310">
    <property type="term" value="P:DNA recombination"/>
    <property type="evidence" value="ECO:0007669"/>
    <property type="project" value="UniProtKB-KW"/>
</dbReference>
<dbReference type="PANTHER" id="PTHR30349:SF41">
    <property type="entry name" value="INTEGRASE_RECOMBINASE PROTEIN MJ0367-RELATED"/>
    <property type="match status" value="1"/>
</dbReference>
<dbReference type="Pfam" id="PF00589">
    <property type="entry name" value="Phage_integrase"/>
    <property type="match status" value="1"/>
</dbReference>
<dbReference type="InterPro" id="IPR011010">
    <property type="entry name" value="DNA_brk_join_enz"/>
</dbReference>
<accession>A0A1J4U9E3</accession>
<evidence type="ECO:0000313" key="8">
    <source>
        <dbReference type="EMBL" id="OIO19174.1"/>
    </source>
</evidence>
<dbReference type="Gene3D" id="1.10.150.130">
    <property type="match status" value="1"/>
</dbReference>
<dbReference type="PANTHER" id="PTHR30349">
    <property type="entry name" value="PHAGE INTEGRASE-RELATED"/>
    <property type="match status" value="1"/>
</dbReference>
<evidence type="ECO:0000256" key="4">
    <source>
        <dbReference type="ARBA" id="ARBA00023172"/>
    </source>
</evidence>
<dbReference type="STRING" id="1805238.AUJ23_02380"/>
<gene>
    <name evidence="8" type="ORF">AUJ23_02380</name>
</gene>
<dbReference type="GO" id="GO:0003677">
    <property type="term" value="F:DNA binding"/>
    <property type="evidence" value="ECO:0007669"/>
    <property type="project" value="UniProtKB-UniRule"/>
</dbReference>
<evidence type="ECO:0000256" key="1">
    <source>
        <dbReference type="ARBA" id="ARBA00008857"/>
    </source>
</evidence>
<keyword evidence="3 5" id="KW-0238">DNA-binding</keyword>
<evidence type="ECO:0000259" key="7">
    <source>
        <dbReference type="PROSITE" id="PS51900"/>
    </source>
</evidence>
<dbReference type="GO" id="GO:0015074">
    <property type="term" value="P:DNA integration"/>
    <property type="evidence" value="ECO:0007669"/>
    <property type="project" value="UniProtKB-KW"/>
</dbReference>
<dbReference type="EMBL" id="MNVC01000026">
    <property type="protein sequence ID" value="OIO19174.1"/>
    <property type="molecule type" value="Genomic_DNA"/>
</dbReference>
<dbReference type="InterPro" id="IPR002104">
    <property type="entry name" value="Integrase_catalytic"/>
</dbReference>
<dbReference type="InterPro" id="IPR013762">
    <property type="entry name" value="Integrase-like_cat_sf"/>
</dbReference>
<reference evidence="8 9" key="1">
    <citation type="journal article" date="2016" name="Environ. Microbiol.">
        <title>Genomic resolution of a cold subsurface aquifer community provides metabolic insights for novel microbes adapted to high CO concentrations.</title>
        <authorList>
            <person name="Probst A.J."/>
            <person name="Castelle C.J."/>
            <person name="Singh A."/>
            <person name="Brown C.T."/>
            <person name="Anantharaman K."/>
            <person name="Sharon I."/>
            <person name="Hug L.A."/>
            <person name="Burstein D."/>
            <person name="Emerson J.B."/>
            <person name="Thomas B.C."/>
            <person name="Banfield J.F."/>
        </authorList>
    </citation>
    <scope>NUCLEOTIDE SEQUENCE [LARGE SCALE GENOMIC DNA]</scope>
    <source>
        <strain evidence="8">CG1_02_32_51</strain>
    </source>
</reference>
<dbReference type="InterPro" id="IPR004107">
    <property type="entry name" value="Integrase_SAM-like_N"/>
</dbReference>
<name>A0A1J4U9E3_9BACT</name>
<dbReference type="Pfam" id="PF13495">
    <property type="entry name" value="Phage_int_SAM_4"/>
    <property type="match status" value="1"/>
</dbReference>
<comment type="caution">
    <text evidence="8">The sequence shown here is derived from an EMBL/GenBank/DDBJ whole genome shotgun (WGS) entry which is preliminary data.</text>
</comment>
<evidence type="ECO:0000256" key="2">
    <source>
        <dbReference type="ARBA" id="ARBA00022908"/>
    </source>
</evidence>
<keyword evidence="2" id="KW-0229">DNA integration</keyword>
<proteinExistence type="inferred from homology"/>
<dbReference type="AlphaFoldDB" id="A0A1J4U9E3"/>
<dbReference type="InterPro" id="IPR050090">
    <property type="entry name" value="Tyrosine_recombinase_XerCD"/>
</dbReference>
<dbReference type="Gene3D" id="1.10.443.10">
    <property type="entry name" value="Intergrase catalytic core"/>
    <property type="match status" value="1"/>
</dbReference>
<evidence type="ECO:0000259" key="6">
    <source>
        <dbReference type="PROSITE" id="PS51898"/>
    </source>
</evidence>
<evidence type="ECO:0008006" key="10">
    <source>
        <dbReference type="Google" id="ProtNLM"/>
    </source>
</evidence>
<sequence length="272" mass="31511">MKINSILQKTKKEMTTNKYSQNTITSYLFYIKKYLNFLNSQKINPEPNTIQVFLKSQKQNKNSPQTYNLILNALNFFYIKIKNQTNKTNNKYQKLSIKKPSILTSNQIKKIIVCTHNSKHLLIILLAYGSGLRLDEIKNLKIKDLNLENLTIQVRNKQGKKVRETIIAEKIKRELQSFINNKKPTDLLFTNHTGHQLSDRAIQSAFSSALARAKITKSATFQSLRYSFIKHLLENGIAIHHIQKLLGHKNIRTTKLYQKNVTTEITNIKSPL</sequence>
<dbReference type="Proteomes" id="UP000181941">
    <property type="component" value="Unassembled WGS sequence"/>
</dbReference>
<dbReference type="PROSITE" id="PS51900">
    <property type="entry name" value="CB"/>
    <property type="match status" value="1"/>
</dbReference>
<dbReference type="InterPro" id="IPR010998">
    <property type="entry name" value="Integrase_recombinase_N"/>
</dbReference>
<feature type="domain" description="Core-binding (CB)" evidence="7">
    <location>
        <begin position="1"/>
        <end position="82"/>
    </location>
</feature>
<evidence type="ECO:0000313" key="9">
    <source>
        <dbReference type="Proteomes" id="UP000181941"/>
    </source>
</evidence>
<keyword evidence="4" id="KW-0233">DNA recombination</keyword>
<evidence type="ECO:0000256" key="3">
    <source>
        <dbReference type="ARBA" id="ARBA00023125"/>
    </source>
</evidence>
<dbReference type="SUPFAM" id="SSF56349">
    <property type="entry name" value="DNA breaking-rejoining enzymes"/>
    <property type="match status" value="1"/>
</dbReference>
<feature type="domain" description="Tyr recombinase" evidence="6">
    <location>
        <begin position="98"/>
        <end position="270"/>
    </location>
</feature>